<evidence type="ECO:0000256" key="2">
    <source>
        <dbReference type="SAM" id="Phobius"/>
    </source>
</evidence>
<feature type="transmembrane region" description="Helical" evidence="2">
    <location>
        <begin position="193"/>
        <end position="215"/>
    </location>
</feature>
<proteinExistence type="predicted"/>
<dbReference type="PANTHER" id="PTHR31303">
    <property type="entry name" value="CTP-DEPENDENT DIACYLGLYCEROL KINASE 1"/>
    <property type="match status" value="1"/>
</dbReference>
<sequence length="283" mass="32394">MADYTSQDSGHESSVKQRLNVPKDINTEEKKETVILGKNLSDIHLPLTEIHLKSHEWFGDFITKHEIPRKLFHSSIGFITLYLYTKNIDYKKVKYPLIVGFVVLFLLDFVRLRSPFINKLYCRCVGALMRKREIHTYNGVLWYILGLTIAFSFFTKDIALISLFLLSWSDTAASTFGRKYGHLTPKLARNKSLAGSIAAFCVGLITCYGFYGFFVPHYHWVNKPGEISWSRETSQLNLLQLSLLGGFVAALSEGIDLFNWDDNFTIPVLSAIFMTAVIRIFKK</sequence>
<reference evidence="3 4" key="1">
    <citation type="submission" date="2014-03" db="EMBL/GenBank/DDBJ databases">
        <title>The genome of Kluyveromyces dobzhanskii.</title>
        <authorList>
            <person name="Nystedt B."/>
            <person name="Astrom S."/>
        </authorList>
    </citation>
    <scope>NUCLEOTIDE SEQUENCE [LARGE SCALE GENOMIC DNA]</scope>
    <source>
        <strain evidence="3 4">CBS 2104</strain>
    </source>
</reference>
<dbReference type="GO" id="GO:0004143">
    <property type="term" value="F:ATP-dependent diacylglycerol kinase activity"/>
    <property type="evidence" value="ECO:0007669"/>
    <property type="project" value="InterPro"/>
</dbReference>
<evidence type="ECO:0000256" key="1">
    <source>
        <dbReference type="SAM" id="MobiDB-lite"/>
    </source>
</evidence>
<dbReference type="PANTHER" id="PTHR31303:SF1">
    <property type="entry name" value="CTP-DEPENDENT DIACYLGLYCEROL KINASE 1"/>
    <property type="match status" value="1"/>
</dbReference>
<feature type="transmembrane region" description="Helical" evidence="2">
    <location>
        <begin position="264"/>
        <end position="281"/>
    </location>
</feature>
<dbReference type="GO" id="GO:0006654">
    <property type="term" value="P:phosphatidic acid biosynthetic process"/>
    <property type="evidence" value="ECO:0007669"/>
    <property type="project" value="TreeGrafter"/>
</dbReference>
<dbReference type="GO" id="GO:0005789">
    <property type="term" value="C:endoplasmic reticulum membrane"/>
    <property type="evidence" value="ECO:0007669"/>
    <property type="project" value="TreeGrafter"/>
</dbReference>
<dbReference type="Proteomes" id="UP000031516">
    <property type="component" value="Unassembled WGS sequence"/>
</dbReference>
<feature type="transmembrane region" description="Helical" evidence="2">
    <location>
        <begin position="236"/>
        <end position="252"/>
    </location>
</feature>
<organism evidence="3 4">
    <name type="scientific">Kluyveromyces dobzhanskii CBS 2104</name>
    <dbReference type="NCBI Taxonomy" id="1427455"/>
    <lineage>
        <taxon>Eukaryota</taxon>
        <taxon>Fungi</taxon>
        <taxon>Dikarya</taxon>
        <taxon>Ascomycota</taxon>
        <taxon>Saccharomycotina</taxon>
        <taxon>Saccharomycetes</taxon>
        <taxon>Saccharomycetales</taxon>
        <taxon>Saccharomycetaceae</taxon>
        <taxon>Kluyveromyces</taxon>
    </lineage>
</organism>
<comment type="caution">
    <text evidence="3">The sequence shown here is derived from an EMBL/GenBank/DDBJ whole genome shotgun (WGS) entry which is preliminary data.</text>
</comment>
<feature type="region of interest" description="Disordered" evidence="1">
    <location>
        <begin position="1"/>
        <end position="22"/>
    </location>
</feature>
<keyword evidence="2" id="KW-0812">Transmembrane</keyword>
<dbReference type="EMBL" id="CCBQ010000045">
    <property type="protein sequence ID" value="CDO95723.1"/>
    <property type="molecule type" value="Genomic_DNA"/>
</dbReference>
<dbReference type="AlphaFoldDB" id="A0A0A8LC96"/>
<evidence type="ECO:0000313" key="4">
    <source>
        <dbReference type="Proteomes" id="UP000031516"/>
    </source>
</evidence>
<gene>
    <name evidence="3" type="ORF">KLDO_g3954</name>
</gene>
<keyword evidence="4" id="KW-1185">Reference proteome</keyword>
<feature type="transmembrane region" description="Helical" evidence="2">
    <location>
        <begin position="93"/>
        <end position="110"/>
    </location>
</feature>
<dbReference type="OrthoDB" id="5673at2759"/>
<feature type="transmembrane region" description="Helical" evidence="2">
    <location>
        <begin position="140"/>
        <end position="166"/>
    </location>
</feature>
<dbReference type="InterPro" id="IPR037997">
    <property type="entry name" value="Dgk1-like"/>
</dbReference>
<evidence type="ECO:0000313" key="3">
    <source>
        <dbReference type="EMBL" id="CDO95723.1"/>
    </source>
</evidence>
<protein>
    <submittedName>
        <fullName evidence="3">WGS project CCBQ000000000 data, contig 00015</fullName>
    </submittedName>
</protein>
<name>A0A0A8LC96_9SACH</name>
<keyword evidence="2" id="KW-0472">Membrane</keyword>
<keyword evidence="2" id="KW-1133">Transmembrane helix</keyword>
<accession>A0A0A8LC96</accession>